<evidence type="ECO:0000313" key="2">
    <source>
        <dbReference type="Proteomes" id="UP001061862"/>
    </source>
</evidence>
<dbReference type="EMBL" id="CP104965">
    <property type="protein sequence ID" value="UXN70929.1"/>
    <property type="molecule type" value="Genomic_DNA"/>
</dbReference>
<dbReference type="RefSeq" id="WP_262170227.1">
    <property type="nucleotide sequence ID" value="NZ_CP104965.1"/>
</dbReference>
<name>A0ABY6CFA6_9HYPH</name>
<proteinExistence type="predicted"/>
<protein>
    <submittedName>
        <fullName evidence="1">Uncharacterized protein</fullName>
    </submittedName>
</protein>
<evidence type="ECO:0000313" key="1">
    <source>
        <dbReference type="EMBL" id="UXN70929.1"/>
    </source>
</evidence>
<accession>A0ABY6CFA6</accession>
<keyword evidence="2" id="KW-1185">Reference proteome</keyword>
<dbReference type="Proteomes" id="UP001061862">
    <property type="component" value="Chromosome"/>
</dbReference>
<gene>
    <name evidence="1" type="ORF">N8A98_07000</name>
</gene>
<sequence>MSYEQDDPRLVYLPETNVMDVKGHCDVIRNRWWVVHPERGLIFWQPETRRRKGQLTGAAPQCNSDETITRRVIAKLYPWAEVKQVPLVLLPISMSDYAP</sequence>
<organism evidence="1 2">
    <name type="scientific">Devosia neptuniae</name>
    <dbReference type="NCBI Taxonomy" id="191302"/>
    <lineage>
        <taxon>Bacteria</taxon>
        <taxon>Pseudomonadati</taxon>
        <taxon>Pseudomonadota</taxon>
        <taxon>Alphaproteobacteria</taxon>
        <taxon>Hyphomicrobiales</taxon>
        <taxon>Devosiaceae</taxon>
        <taxon>Devosia</taxon>
    </lineage>
</organism>
<reference evidence="1 2" key="1">
    <citation type="submission" date="2022-09" db="EMBL/GenBank/DDBJ databases">
        <title>Interaction between co-microsymbionts with complementary sets of symbiotic genes in legume-rhizobium systems.</title>
        <authorList>
            <person name="Safronova V."/>
            <person name="Sazanova A."/>
            <person name="Afonin A."/>
            <person name="Chirak E."/>
        </authorList>
    </citation>
    <scope>NUCLEOTIDE SEQUENCE [LARGE SCALE GENOMIC DNA]</scope>
    <source>
        <strain evidence="1 2">A18/4-1</strain>
    </source>
</reference>